<dbReference type="InterPro" id="IPR000210">
    <property type="entry name" value="BTB/POZ_dom"/>
</dbReference>
<dbReference type="InterPro" id="IPR051095">
    <property type="entry name" value="Dros_DevTransReg"/>
</dbReference>
<sequence length="476" mass="53948">MHANKLIEHPFRVSWYCNQSNLISSFTSLLRYDALVDVTLAAEGRHLKAHKVVLSACSTYFESLFTSNPCQHPIVILKDVAFNNLKMIIDYIYYGEMFVSEEQLSHLSKTADMLGISIFVTNENSNRLNNLEDQSSHRIDTVAPKRVHKPMHYSTESQQQVPQQEQSQQYRQRCSLPEGSVVAPTERMTEKHGGIERSKGLSQSQMDGITVQEATPVNLARPHKPVNSNTMKEIVKTKTQDDLSQESIDDGIITQDEFSLESSFDQIILSDTSKQTPFALNVPAHGKTSVIRSLPKPSHTDPIFPSSTGRTEVDRILSALKHSDENKKLSPKMTKKRNFNILKPANERFTRNRRPRQQRYEQLTVNQTENTNDTSTSGEQSARQTRKRSDVYRVALEAIKSGKISTIKAVEMYGLSYRSLWKQLRKWKPERTTELSSNLANKESPSDNATAEHLSQSSSNIKALPPTDDADIVQRK</sequence>
<reference evidence="5" key="1">
    <citation type="submission" date="2022-07" db="EMBL/GenBank/DDBJ databases">
        <authorList>
            <person name="Trinca V."/>
            <person name="Uliana J.V.C."/>
            <person name="Torres T.T."/>
            <person name="Ward R.J."/>
            <person name="Monesi N."/>
        </authorList>
    </citation>
    <scope>NUCLEOTIDE SEQUENCE</scope>
    <source>
        <strain evidence="5">HSMRA1968</strain>
        <tissue evidence="5">Whole embryos</tissue>
    </source>
</reference>
<feature type="compositionally biased region" description="Low complexity" evidence="3">
    <location>
        <begin position="158"/>
        <end position="172"/>
    </location>
</feature>
<feature type="region of interest" description="Disordered" evidence="3">
    <location>
        <begin position="435"/>
        <end position="476"/>
    </location>
</feature>
<feature type="region of interest" description="Disordered" evidence="3">
    <location>
        <begin position="323"/>
        <end position="388"/>
    </location>
</feature>
<feature type="region of interest" description="Disordered" evidence="3">
    <location>
        <begin position="290"/>
        <end position="310"/>
    </location>
</feature>
<gene>
    <name evidence="5" type="primary">ttk_0</name>
    <name evidence="5" type="ORF">Bhyg_12773</name>
</gene>
<feature type="compositionally biased region" description="Polar residues" evidence="3">
    <location>
        <begin position="363"/>
        <end position="383"/>
    </location>
</feature>
<dbReference type="SUPFAM" id="SSF54695">
    <property type="entry name" value="POZ domain"/>
    <property type="match status" value="1"/>
</dbReference>
<feature type="compositionally biased region" description="Basic residues" evidence="3">
    <location>
        <begin position="329"/>
        <end position="338"/>
    </location>
</feature>
<dbReference type="Pfam" id="PF00651">
    <property type="entry name" value="BTB"/>
    <property type="match status" value="1"/>
</dbReference>
<dbReference type="PANTHER" id="PTHR23110">
    <property type="entry name" value="BTB DOMAIN TRANSCRIPTION FACTOR"/>
    <property type="match status" value="1"/>
</dbReference>
<dbReference type="Pfam" id="PF05225">
    <property type="entry name" value="HTH_psq"/>
    <property type="match status" value="1"/>
</dbReference>
<dbReference type="Proteomes" id="UP001151699">
    <property type="component" value="Chromosome X"/>
</dbReference>
<comment type="caution">
    <text evidence="5">The sequence shown here is derived from an EMBL/GenBank/DDBJ whole genome shotgun (WGS) entry which is preliminary data.</text>
</comment>
<feature type="region of interest" description="Disordered" evidence="3">
    <location>
        <begin position="186"/>
        <end position="205"/>
    </location>
</feature>
<protein>
    <submittedName>
        <fullName evidence="5">Protein tramtrack, alpha isoform</fullName>
    </submittedName>
</protein>
<evidence type="ECO:0000313" key="6">
    <source>
        <dbReference type="Proteomes" id="UP001151699"/>
    </source>
</evidence>
<evidence type="ECO:0000256" key="2">
    <source>
        <dbReference type="ARBA" id="ARBA00023242"/>
    </source>
</evidence>
<feature type="compositionally biased region" description="Basic and acidic residues" evidence="3">
    <location>
        <begin position="187"/>
        <end position="199"/>
    </location>
</feature>
<evidence type="ECO:0000256" key="1">
    <source>
        <dbReference type="ARBA" id="ARBA00004123"/>
    </source>
</evidence>
<name>A0A9Q0MZ13_9DIPT</name>
<dbReference type="GO" id="GO:0005634">
    <property type="term" value="C:nucleus"/>
    <property type="evidence" value="ECO:0007669"/>
    <property type="project" value="UniProtKB-SubCell"/>
</dbReference>
<organism evidence="5 6">
    <name type="scientific">Pseudolycoriella hygida</name>
    <dbReference type="NCBI Taxonomy" id="35572"/>
    <lineage>
        <taxon>Eukaryota</taxon>
        <taxon>Metazoa</taxon>
        <taxon>Ecdysozoa</taxon>
        <taxon>Arthropoda</taxon>
        <taxon>Hexapoda</taxon>
        <taxon>Insecta</taxon>
        <taxon>Pterygota</taxon>
        <taxon>Neoptera</taxon>
        <taxon>Endopterygota</taxon>
        <taxon>Diptera</taxon>
        <taxon>Nematocera</taxon>
        <taxon>Sciaroidea</taxon>
        <taxon>Sciaridae</taxon>
        <taxon>Pseudolycoriella</taxon>
    </lineage>
</organism>
<dbReference type="CDD" id="cd18315">
    <property type="entry name" value="BTB_POZ_BAB-like"/>
    <property type="match status" value="1"/>
</dbReference>
<dbReference type="InterPro" id="IPR007889">
    <property type="entry name" value="HTH_Psq"/>
</dbReference>
<dbReference type="PROSITE" id="PS50097">
    <property type="entry name" value="BTB"/>
    <property type="match status" value="1"/>
</dbReference>
<evidence type="ECO:0000313" key="5">
    <source>
        <dbReference type="EMBL" id="KAJ6640024.1"/>
    </source>
</evidence>
<feature type="region of interest" description="Disordered" evidence="3">
    <location>
        <begin position="149"/>
        <end position="180"/>
    </location>
</feature>
<keyword evidence="2" id="KW-0539">Nucleus</keyword>
<dbReference type="AlphaFoldDB" id="A0A9Q0MZ13"/>
<dbReference type="OrthoDB" id="10261408at2759"/>
<feature type="domain" description="BTB" evidence="4">
    <location>
        <begin position="36"/>
        <end position="101"/>
    </location>
</feature>
<proteinExistence type="predicted"/>
<dbReference type="GO" id="GO:0006357">
    <property type="term" value="P:regulation of transcription by RNA polymerase II"/>
    <property type="evidence" value="ECO:0007669"/>
    <property type="project" value="TreeGrafter"/>
</dbReference>
<dbReference type="Gene3D" id="3.30.710.10">
    <property type="entry name" value="Potassium Channel Kv1.1, Chain A"/>
    <property type="match status" value="1"/>
</dbReference>
<dbReference type="GO" id="GO:0003677">
    <property type="term" value="F:DNA binding"/>
    <property type="evidence" value="ECO:0007669"/>
    <property type="project" value="InterPro"/>
</dbReference>
<keyword evidence="6" id="KW-1185">Reference proteome</keyword>
<evidence type="ECO:0000256" key="3">
    <source>
        <dbReference type="SAM" id="MobiDB-lite"/>
    </source>
</evidence>
<dbReference type="PANTHER" id="PTHR23110:SF81">
    <property type="entry name" value="BTB-PROTEIN-VII, ISOFORM F-RELATED"/>
    <property type="match status" value="1"/>
</dbReference>
<dbReference type="EMBL" id="WJQU01000003">
    <property type="protein sequence ID" value="KAJ6640024.1"/>
    <property type="molecule type" value="Genomic_DNA"/>
</dbReference>
<evidence type="ECO:0000259" key="4">
    <source>
        <dbReference type="PROSITE" id="PS50097"/>
    </source>
</evidence>
<feature type="compositionally biased region" description="Polar residues" evidence="3">
    <location>
        <begin position="435"/>
        <end position="461"/>
    </location>
</feature>
<comment type="subcellular location">
    <subcellularLocation>
        <location evidence="1">Nucleus</location>
    </subcellularLocation>
</comment>
<dbReference type="InterPro" id="IPR011333">
    <property type="entry name" value="SKP1/BTB/POZ_sf"/>
</dbReference>
<dbReference type="SMART" id="SM00225">
    <property type="entry name" value="BTB"/>
    <property type="match status" value="1"/>
</dbReference>
<accession>A0A9Q0MZ13</accession>